<dbReference type="RefSeq" id="WP_377577186.1">
    <property type="nucleotide sequence ID" value="NZ_JBHTKA010000001.1"/>
</dbReference>
<dbReference type="InterPro" id="IPR056091">
    <property type="entry name" value="DUF7674"/>
</dbReference>
<gene>
    <name evidence="2" type="ORF">ACFQ21_07700</name>
</gene>
<accession>A0ABW3K057</accession>
<name>A0ABW3K057_9BACT</name>
<evidence type="ECO:0000313" key="3">
    <source>
        <dbReference type="Proteomes" id="UP001597112"/>
    </source>
</evidence>
<dbReference type="Proteomes" id="UP001597112">
    <property type="component" value="Unassembled WGS sequence"/>
</dbReference>
<sequence>MINERIALVMLEGEIPEGEADPHYTKRFYKSIQSFTDASVSLCEQKHYRKLERYLRVAFKLFKEGNETVKNGIMNVYLYSLSRSLALHENEKKWVYENMPAELRIEYMRQHNTSMP</sequence>
<dbReference type="Pfam" id="PF24722">
    <property type="entry name" value="DUF7674"/>
    <property type="match status" value="1"/>
</dbReference>
<reference evidence="3" key="1">
    <citation type="journal article" date="2019" name="Int. J. Syst. Evol. Microbiol.">
        <title>The Global Catalogue of Microorganisms (GCM) 10K type strain sequencing project: providing services to taxonomists for standard genome sequencing and annotation.</title>
        <authorList>
            <consortium name="The Broad Institute Genomics Platform"/>
            <consortium name="The Broad Institute Genome Sequencing Center for Infectious Disease"/>
            <person name="Wu L."/>
            <person name="Ma J."/>
        </authorList>
    </citation>
    <scope>NUCLEOTIDE SEQUENCE [LARGE SCALE GENOMIC DNA]</scope>
    <source>
        <strain evidence="3">CCUG 58938</strain>
    </source>
</reference>
<comment type="caution">
    <text evidence="2">The sequence shown here is derived from an EMBL/GenBank/DDBJ whole genome shotgun (WGS) entry which is preliminary data.</text>
</comment>
<evidence type="ECO:0000313" key="2">
    <source>
        <dbReference type="EMBL" id="MFD0999186.1"/>
    </source>
</evidence>
<organism evidence="2 3">
    <name type="scientific">Ohtaekwangia kribbensis</name>
    <dbReference type="NCBI Taxonomy" id="688913"/>
    <lineage>
        <taxon>Bacteria</taxon>
        <taxon>Pseudomonadati</taxon>
        <taxon>Bacteroidota</taxon>
        <taxon>Cytophagia</taxon>
        <taxon>Cytophagales</taxon>
        <taxon>Fulvivirgaceae</taxon>
        <taxon>Ohtaekwangia</taxon>
    </lineage>
</organism>
<proteinExistence type="predicted"/>
<feature type="domain" description="DUF7674" evidence="1">
    <location>
        <begin position="15"/>
        <end position="111"/>
    </location>
</feature>
<evidence type="ECO:0000259" key="1">
    <source>
        <dbReference type="Pfam" id="PF24722"/>
    </source>
</evidence>
<protein>
    <recommendedName>
        <fullName evidence="1">DUF7674 domain-containing protein</fullName>
    </recommendedName>
</protein>
<dbReference type="EMBL" id="JBHTKA010000001">
    <property type="protein sequence ID" value="MFD0999186.1"/>
    <property type="molecule type" value="Genomic_DNA"/>
</dbReference>
<keyword evidence="3" id="KW-1185">Reference proteome</keyword>